<name>A0A9X3WV05_9BACI</name>
<gene>
    <name evidence="1" type="ORF">NC797_09435</name>
</gene>
<proteinExistence type="predicted"/>
<dbReference type="Pfam" id="PF17326">
    <property type="entry name" value="DUF5365"/>
    <property type="match status" value="1"/>
</dbReference>
<dbReference type="RefSeq" id="WP_272436534.1">
    <property type="nucleotide sequence ID" value="NZ_JAMQKB010000008.1"/>
</dbReference>
<dbReference type="EMBL" id="JAMQKB010000008">
    <property type="protein sequence ID" value="MDC3424731.1"/>
    <property type="molecule type" value="Genomic_DNA"/>
</dbReference>
<accession>A0A9X3WV05</accession>
<evidence type="ECO:0000313" key="1">
    <source>
        <dbReference type="EMBL" id="MDC3424731.1"/>
    </source>
</evidence>
<protein>
    <submittedName>
        <fullName evidence="1">YhcU family protein</fullName>
    </submittedName>
</protein>
<organism evidence="1 2">
    <name type="scientific">Terrihalobacillus insolitus</name>
    <dbReference type="NCBI Taxonomy" id="2950438"/>
    <lineage>
        <taxon>Bacteria</taxon>
        <taxon>Bacillati</taxon>
        <taxon>Bacillota</taxon>
        <taxon>Bacilli</taxon>
        <taxon>Bacillales</taxon>
        <taxon>Bacillaceae</taxon>
        <taxon>Terrihalobacillus</taxon>
    </lineage>
</organism>
<comment type="caution">
    <text evidence="1">The sequence shown here is derived from an EMBL/GenBank/DDBJ whole genome shotgun (WGS) entry which is preliminary data.</text>
</comment>
<keyword evidence="2" id="KW-1185">Reference proteome</keyword>
<dbReference type="Proteomes" id="UP001145050">
    <property type="component" value="Unassembled WGS sequence"/>
</dbReference>
<dbReference type="AlphaFoldDB" id="A0A9X3WV05"/>
<dbReference type="InterPro" id="IPR020355">
    <property type="entry name" value="Uncharacterised_YhcU"/>
</dbReference>
<evidence type="ECO:0000313" key="2">
    <source>
        <dbReference type="Proteomes" id="UP001145050"/>
    </source>
</evidence>
<reference evidence="1" key="1">
    <citation type="submission" date="2022-06" db="EMBL/GenBank/DDBJ databases">
        <title>Aquibacillus sp. a new bacterium isolated from soil saline samples.</title>
        <authorList>
            <person name="Galisteo C."/>
            <person name="De La Haba R."/>
            <person name="Sanchez-Porro C."/>
            <person name="Ventosa A."/>
        </authorList>
    </citation>
    <scope>NUCLEOTIDE SEQUENCE</scope>
    <source>
        <strain evidence="1">3ASR75-11</strain>
    </source>
</reference>
<sequence>MKVVIASTPEQHVYIKEQVDYLFHSVFPMFFPLSYIASLQQFNILDDSHLQELNLQEIMEATAAIQMIKTILENKIEGKRETSAYEELFNKNTNILNKYQLDFPFRYQDFSLLSPE</sequence>